<dbReference type="Proteomes" id="UP001501161">
    <property type="component" value="Unassembled WGS sequence"/>
</dbReference>
<organism evidence="2 3">
    <name type="scientific">Nocardioides furvisabuli</name>
    <dbReference type="NCBI Taxonomy" id="375542"/>
    <lineage>
        <taxon>Bacteria</taxon>
        <taxon>Bacillati</taxon>
        <taxon>Actinomycetota</taxon>
        <taxon>Actinomycetes</taxon>
        <taxon>Propionibacteriales</taxon>
        <taxon>Nocardioidaceae</taxon>
        <taxon>Nocardioides</taxon>
    </lineage>
</organism>
<protein>
    <submittedName>
        <fullName evidence="2">Uncharacterized protein</fullName>
    </submittedName>
</protein>
<sequence length="70" mass="7105">MQDEELGGIAPDEGVSSRLGDADDSGLVVHGRRGATADGDGSRCARSALARCVTSEATTSRLGDETVRAA</sequence>
<name>A0ABP5J089_9ACTN</name>
<comment type="caution">
    <text evidence="2">The sequence shown here is derived from an EMBL/GenBank/DDBJ whole genome shotgun (WGS) entry which is preliminary data.</text>
</comment>
<accession>A0ABP5J089</accession>
<feature type="region of interest" description="Disordered" evidence="1">
    <location>
        <begin position="1"/>
        <end position="43"/>
    </location>
</feature>
<evidence type="ECO:0000313" key="2">
    <source>
        <dbReference type="EMBL" id="GAA2109787.1"/>
    </source>
</evidence>
<evidence type="ECO:0000256" key="1">
    <source>
        <dbReference type="SAM" id="MobiDB-lite"/>
    </source>
</evidence>
<evidence type="ECO:0000313" key="3">
    <source>
        <dbReference type="Proteomes" id="UP001501161"/>
    </source>
</evidence>
<proteinExistence type="predicted"/>
<reference evidence="3" key="1">
    <citation type="journal article" date="2019" name="Int. J. Syst. Evol. Microbiol.">
        <title>The Global Catalogue of Microorganisms (GCM) 10K type strain sequencing project: providing services to taxonomists for standard genome sequencing and annotation.</title>
        <authorList>
            <consortium name="The Broad Institute Genomics Platform"/>
            <consortium name="The Broad Institute Genome Sequencing Center for Infectious Disease"/>
            <person name="Wu L."/>
            <person name="Ma J."/>
        </authorList>
    </citation>
    <scope>NUCLEOTIDE SEQUENCE [LARGE SCALE GENOMIC DNA]</scope>
    <source>
        <strain evidence="3">JCM 13813</strain>
    </source>
</reference>
<keyword evidence="3" id="KW-1185">Reference proteome</keyword>
<dbReference type="EMBL" id="BAAAMQ010000012">
    <property type="protein sequence ID" value="GAA2109787.1"/>
    <property type="molecule type" value="Genomic_DNA"/>
</dbReference>
<gene>
    <name evidence="2" type="ORF">GCM10009726_24900</name>
</gene>